<name>A0A0R3MXD6_9BRAD</name>
<sequence>MLFGVAGAAEVAVVAVAAEFGVAAVVARGAAAAAHAGDGAAGAEFYDLADNPANAVRAVPPAEGGDILRAWDQNWRGCTPFGPQAVPCLSKYYFSASVS</sequence>
<protein>
    <submittedName>
        <fullName evidence="1">Uncharacterized protein</fullName>
    </submittedName>
</protein>
<accession>A0A0R3MXD6</accession>
<evidence type="ECO:0000313" key="1">
    <source>
        <dbReference type="EMBL" id="KRR24679.1"/>
    </source>
</evidence>
<proteinExistence type="predicted"/>
<comment type="caution">
    <text evidence="1">The sequence shown here is derived from an EMBL/GenBank/DDBJ whole genome shotgun (WGS) entry which is preliminary data.</text>
</comment>
<dbReference type="AlphaFoldDB" id="A0A0R3MXD6"/>
<evidence type="ECO:0000313" key="2">
    <source>
        <dbReference type="Proteomes" id="UP000051660"/>
    </source>
</evidence>
<dbReference type="Proteomes" id="UP000051660">
    <property type="component" value="Unassembled WGS sequence"/>
</dbReference>
<reference evidence="1 2" key="1">
    <citation type="submission" date="2014-03" db="EMBL/GenBank/DDBJ databases">
        <title>Bradyrhizobium valentinum sp. nov., isolated from effective nodules of Lupinus mariae-josephae, a lupine endemic of basic-lime soils in Eastern Spain.</title>
        <authorList>
            <person name="Duran D."/>
            <person name="Rey L."/>
            <person name="Navarro A."/>
            <person name="Busquets A."/>
            <person name="Imperial J."/>
            <person name="Ruiz-Argueso T."/>
        </authorList>
    </citation>
    <scope>NUCLEOTIDE SEQUENCE [LARGE SCALE GENOMIC DNA]</scope>
    <source>
        <strain evidence="1 2">CCBAU 23086</strain>
    </source>
</reference>
<dbReference type="EMBL" id="LLYB01000060">
    <property type="protein sequence ID" value="KRR24679.1"/>
    <property type="molecule type" value="Genomic_DNA"/>
</dbReference>
<organism evidence="1 2">
    <name type="scientific">Bradyrhizobium lablabi</name>
    <dbReference type="NCBI Taxonomy" id="722472"/>
    <lineage>
        <taxon>Bacteria</taxon>
        <taxon>Pseudomonadati</taxon>
        <taxon>Pseudomonadota</taxon>
        <taxon>Alphaproteobacteria</taxon>
        <taxon>Hyphomicrobiales</taxon>
        <taxon>Nitrobacteraceae</taxon>
        <taxon>Bradyrhizobium</taxon>
    </lineage>
</organism>
<gene>
    <name evidence="1" type="ORF">CQ14_04840</name>
</gene>